<evidence type="ECO:0000256" key="3">
    <source>
        <dbReference type="SAM" id="Coils"/>
    </source>
</evidence>
<evidence type="ECO:0000259" key="5">
    <source>
        <dbReference type="Pfam" id="PF12845"/>
    </source>
</evidence>
<evidence type="ECO:0000313" key="7">
    <source>
        <dbReference type="Proteomes" id="UP001221898"/>
    </source>
</evidence>
<gene>
    <name evidence="6" type="ORF">AAFF_G00045360</name>
</gene>
<dbReference type="InterPro" id="IPR039669">
    <property type="entry name" value="TANK"/>
</dbReference>
<organism evidence="6 7">
    <name type="scientific">Aldrovandia affinis</name>
    <dbReference type="NCBI Taxonomy" id="143900"/>
    <lineage>
        <taxon>Eukaryota</taxon>
        <taxon>Metazoa</taxon>
        <taxon>Chordata</taxon>
        <taxon>Craniata</taxon>
        <taxon>Vertebrata</taxon>
        <taxon>Euteleostomi</taxon>
        <taxon>Actinopterygii</taxon>
        <taxon>Neopterygii</taxon>
        <taxon>Teleostei</taxon>
        <taxon>Notacanthiformes</taxon>
        <taxon>Halosauridae</taxon>
        <taxon>Aldrovandia</taxon>
    </lineage>
</organism>
<dbReference type="PANTHER" id="PTHR15249">
    <property type="entry name" value="TRAF FAMILY MEMBER-ASSOCIATED NF-KAPPA-B ACTIVATOR"/>
    <property type="match status" value="1"/>
</dbReference>
<dbReference type="Pfam" id="PF12845">
    <property type="entry name" value="TBD"/>
    <property type="match status" value="1"/>
</dbReference>
<keyword evidence="1" id="KW-0597">Phosphoprotein</keyword>
<dbReference type="PANTHER" id="PTHR15249:SF0">
    <property type="entry name" value="TRAF FAMILY MEMBER-ASSOCIATED NF-KAPPA-B ACTIVATOR"/>
    <property type="match status" value="1"/>
</dbReference>
<dbReference type="AlphaFoldDB" id="A0AAD7WEV5"/>
<sequence length="355" mass="39265">MERITGDPVNKAFEAFKQASIEKESAKRELQEKTEYYKRYTHQLEQQIEDQNKLITKLEAQLSSAAKLASGETSQKSHCPALQKQEVGTLSPYDHHTDQLQSCSHQRLQMRENTDTAEMPPNTIPGTSSVENKDVLDMFRELQGDLQLIQALTGEQTDHLSKLCRRNSAENEWQFSMPIQCTDVTAERAEGPLGPFSSAAWSGGVEEEPGPVSLPSGDMGLEEGDFLDSLTGLSVRFPPSADSEYEFLNSAVEKPVTVAMRGTELDAISSVPMVTEEESLELPVPLPRPHSGSASTSLTHEGICGPRQPLWSPELCDPQQTQSPGHCYVCNALIPLDNIYRHLNSHFQSETSNGH</sequence>
<evidence type="ECO:0000256" key="4">
    <source>
        <dbReference type="SAM" id="MobiDB-lite"/>
    </source>
</evidence>
<evidence type="ECO:0000256" key="1">
    <source>
        <dbReference type="ARBA" id="ARBA00022553"/>
    </source>
</evidence>
<keyword evidence="7" id="KW-1185">Reference proteome</keyword>
<evidence type="ECO:0000256" key="2">
    <source>
        <dbReference type="ARBA" id="ARBA00023054"/>
    </source>
</evidence>
<accession>A0AAD7WEV5</accession>
<dbReference type="InterPro" id="IPR024581">
    <property type="entry name" value="TBD"/>
</dbReference>
<reference evidence="6" key="1">
    <citation type="journal article" date="2023" name="Science">
        <title>Genome structures resolve the early diversification of teleost fishes.</title>
        <authorList>
            <person name="Parey E."/>
            <person name="Louis A."/>
            <person name="Montfort J."/>
            <person name="Bouchez O."/>
            <person name="Roques C."/>
            <person name="Iampietro C."/>
            <person name="Lluch J."/>
            <person name="Castinel A."/>
            <person name="Donnadieu C."/>
            <person name="Desvignes T."/>
            <person name="Floi Bucao C."/>
            <person name="Jouanno E."/>
            <person name="Wen M."/>
            <person name="Mejri S."/>
            <person name="Dirks R."/>
            <person name="Jansen H."/>
            <person name="Henkel C."/>
            <person name="Chen W.J."/>
            <person name="Zahm M."/>
            <person name="Cabau C."/>
            <person name="Klopp C."/>
            <person name="Thompson A.W."/>
            <person name="Robinson-Rechavi M."/>
            <person name="Braasch I."/>
            <person name="Lecointre G."/>
            <person name="Bobe J."/>
            <person name="Postlethwait J.H."/>
            <person name="Berthelot C."/>
            <person name="Roest Crollius H."/>
            <person name="Guiguen Y."/>
        </authorList>
    </citation>
    <scope>NUCLEOTIDE SEQUENCE</scope>
    <source>
        <strain evidence="6">NC1722</strain>
    </source>
</reference>
<name>A0AAD7WEV5_9TELE</name>
<feature type="domain" description="Tbk1/Ikki binding" evidence="5">
    <location>
        <begin position="132"/>
        <end position="183"/>
    </location>
</feature>
<dbReference type="EMBL" id="JAINUG010000125">
    <property type="protein sequence ID" value="KAJ8394526.1"/>
    <property type="molecule type" value="Genomic_DNA"/>
</dbReference>
<dbReference type="Proteomes" id="UP001221898">
    <property type="component" value="Unassembled WGS sequence"/>
</dbReference>
<feature type="region of interest" description="Disordered" evidence="4">
    <location>
        <begin position="107"/>
        <end position="130"/>
    </location>
</feature>
<comment type="caution">
    <text evidence="6">The sequence shown here is derived from an EMBL/GenBank/DDBJ whole genome shotgun (WGS) entry which is preliminary data.</text>
</comment>
<feature type="coiled-coil region" evidence="3">
    <location>
        <begin position="9"/>
        <end position="68"/>
    </location>
</feature>
<keyword evidence="2 3" id="KW-0175">Coiled coil</keyword>
<evidence type="ECO:0000313" key="6">
    <source>
        <dbReference type="EMBL" id="KAJ8394526.1"/>
    </source>
</evidence>
<protein>
    <recommendedName>
        <fullName evidence="5">Tbk1/Ikki binding domain-containing protein</fullName>
    </recommendedName>
</protein>
<proteinExistence type="predicted"/>
<dbReference type="GO" id="GO:0043124">
    <property type="term" value="P:negative regulation of canonical NF-kappaB signal transduction"/>
    <property type="evidence" value="ECO:0007669"/>
    <property type="project" value="InterPro"/>
</dbReference>